<gene>
    <name evidence="2" type="ORF">H4W34_003419</name>
</gene>
<dbReference type="Proteomes" id="UP000627838">
    <property type="component" value="Unassembled WGS sequence"/>
</dbReference>
<protein>
    <submittedName>
        <fullName evidence="2">Uncharacterized protein</fullName>
    </submittedName>
</protein>
<sequence>MSPEQVRGALVCTWITFTVTLPLSWHNPSDDFLLGEAGYWSPVLIGLVFLVWIAAQAVLRPRPRGI</sequence>
<evidence type="ECO:0000313" key="3">
    <source>
        <dbReference type="Proteomes" id="UP000627838"/>
    </source>
</evidence>
<feature type="transmembrane region" description="Helical" evidence="1">
    <location>
        <begin position="37"/>
        <end position="59"/>
    </location>
</feature>
<organism evidence="2 3">
    <name type="scientific">Actinomadura algeriensis</name>
    <dbReference type="NCBI Taxonomy" id="1679523"/>
    <lineage>
        <taxon>Bacteria</taxon>
        <taxon>Bacillati</taxon>
        <taxon>Actinomycetota</taxon>
        <taxon>Actinomycetes</taxon>
        <taxon>Streptosporangiales</taxon>
        <taxon>Thermomonosporaceae</taxon>
        <taxon>Actinomadura</taxon>
    </lineage>
</organism>
<proteinExistence type="predicted"/>
<keyword evidence="1" id="KW-1133">Transmembrane helix</keyword>
<keyword evidence="1" id="KW-0812">Transmembrane</keyword>
<keyword evidence="1" id="KW-0472">Membrane</keyword>
<evidence type="ECO:0000256" key="1">
    <source>
        <dbReference type="SAM" id="Phobius"/>
    </source>
</evidence>
<accession>A0ABR9JSN7</accession>
<reference evidence="2 3" key="1">
    <citation type="submission" date="2020-10" db="EMBL/GenBank/DDBJ databases">
        <title>Sequencing the genomes of 1000 actinobacteria strains.</title>
        <authorList>
            <person name="Klenk H.-P."/>
        </authorList>
    </citation>
    <scope>NUCLEOTIDE SEQUENCE [LARGE SCALE GENOMIC DNA]</scope>
    <source>
        <strain evidence="2 3">DSM 46744</strain>
    </source>
</reference>
<dbReference type="EMBL" id="JADBDZ010000001">
    <property type="protein sequence ID" value="MBE1533586.1"/>
    <property type="molecule type" value="Genomic_DNA"/>
</dbReference>
<name>A0ABR9JSN7_9ACTN</name>
<keyword evidence="3" id="KW-1185">Reference proteome</keyword>
<evidence type="ECO:0000313" key="2">
    <source>
        <dbReference type="EMBL" id="MBE1533586.1"/>
    </source>
</evidence>
<comment type="caution">
    <text evidence="2">The sequence shown here is derived from an EMBL/GenBank/DDBJ whole genome shotgun (WGS) entry which is preliminary data.</text>
</comment>